<dbReference type="EMBL" id="ANOF01000059">
    <property type="protein sequence ID" value="EMI27737.1"/>
    <property type="molecule type" value="Genomic_DNA"/>
</dbReference>
<proteinExistence type="predicted"/>
<evidence type="ECO:0000313" key="2">
    <source>
        <dbReference type="EMBL" id="EMI27737.1"/>
    </source>
</evidence>
<accession>M5SJ41</accession>
<dbReference type="Proteomes" id="UP000011996">
    <property type="component" value="Unassembled WGS sequence"/>
</dbReference>
<reference evidence="2 3" key="1">
    <citation type="journal article" date="2013" name="Mar. Genomics">
        <title>Expression of sulfatases in Rhodopirellula baltica and the diversity of sulfatases in the genus Rhodopirellula.</title>
        <authorList>
            <person name="Wegner C.E."/>
            <person name="Richter-Heitmann T."/>
            <person name="Klindworth A."/>
            <person name="Klockow C."/>
            <person name="Richter M."/>
            <person name="Achstetter T."/>
            <person name="Glockner F.O."/>
            <person name="Harder J."/>
        </authorList>
    </citation>
    <scope>NUCLEOTIDE SEQUENCE [LARGE SCALE GENOMIC DNA]</scope>
    <source>
        <strain evidence="2 3">SH398</strain>
    </source>
</reference>
<dbReference type="PATRIC" id="fig|1263868.3.peg.1865"/>
<sequence length="57" mass="6513">MLCQGRIWEKTSATGGLKQRQKRSFRPLKQSRSRCISPDGVQDLARNVCKALHADRE</sequence>
<evidence type="ECO:0000256" key="1">
    <source>
        <dbReference type="SAM" id="MobiDB-lite"/>
    </source>
</evidence>
<organism evidence="2 3">
    <name type="scientific">Rhodopirellula europaea SH398</name>
    <dbReference type="NCBI Taxonomy" id="1263868"/>
    <lineage>
        <taxon>Bacteria</taxon>
        <taxon>Pseudomonadati</taxon>
        <taxon>Planctomycetota</taxon>
        <taxon>Planctomycetia</taxon>
        <taxon>Pirellulales</taxon>
        <taxon>Pirellulaceae</taxon>
        <taxon>Rhodopirellula</taxon>
    </lineage>
</organism>
<feature type="compositionally biased region" description="Basic residues" evidence="1">
    <location>
        <begin position="19"/>
        <end position="32"/>
    </location>
</feature>
<comment type="caution">
    <text evidence="2">The sequence shown here is derived from an EMBL/GenBank/DDBJ whole genome shotgun (WGS) entry which is preliminary data.</text>
</comment>
<evidence type="ECO:0000313" key="3">
    <source>
        <dbReference type="Proteomes" id="UP000011996"/>
    </source>
</evidence>
<feature type="region of interest" description="Disordered" evidence="1">
    <location>
        <begin position="13"/>
        <end position="34"/>
    </location>
</feature>
<gene>
    <name evidence="2" type="ORF">RESH_01721</name>
</gene>
<dbReference type="STRING" id="1263868.RESH_01721"/>
<name>M5SJ41_9BACT</name>
<dbReference type="AlphaFoldDB" id="M5SJ41"/>
<protein>
    <submittedName>
        <fullName evidence="2">Uncharacterized protein</fullName>
    </submittedName>
</protein>